<name>A0A2T1F682_9CYAN</name>
<evidence type="ECO:0000256" key="1">
    <source>
        <dbReference type="ARBA" id="ARBA00004141"/>
    </source>
</evidence>
<feature type="transmembrane region" description="Helical" evidence="5">
    <location>
        <begin position="72"/>
        <end position="89"/>
    </location>
</feature>
<dbReference type="CDD" id="cd16914">
    <property type="entry name" value="EcfT"/>
    <property type="match status" value="1"/>
</dbReference>
<keyword evidence="2 5" id="KW-0812">Transmembrane</keyword>
<evidence type="ECO:0008006" key="8">
    <source>
        <dbReference type="Google" id="ProtNLM"/>
    </source>
</evidence>
<evidence type="ECO:0000313" key="6">
    <source>
        <dbReference type="EMBL" id="PSB40497.1"/>
    </source>
</evidence>
<evidence type="ECO:0000256" key="2">
    <source>
        <dbReference type="ARBA" id="ARBA00022692"/>
    </source>
</evidence>
<dbReference type="PANTHER" id="PTHR33514">
    <property type="entry name" value="PROTEIN ABCI12, CHLOROPLASTIC"/>
    <property type="match status" value="1"/>
</dbReference>
<keyword evidence="4 5" id="KW-0472">Membrane</keyword>
<evidence type="ECO:0000256" key="3">
    <source>
        <dbReference type="ARBA" id="ARBA00022989"/>
    </source>
</evidence>
<dbReference type="AlphaFoldDB" id="A0A2T1F682"/>
<dbReference type="Pfam" id="PF02361">
    <property type="entry name" value="CbiQ"/>
    <property type="match status" value="1"/>
</dbReference>
<dbReference type="RefSeq" id="WP_106312917.1">
    <property type="nucleotide sequence ID" value="NZ_PVWO01000688.1"/>
</dbReference>
<accession>A0A2T1F682</accession>
<keyword evidence="3 5" id="KW-1133">Transmembrane helix</keyword>
<gene>
    <name evidence="6" type="ORF">C7B77_28265</name>
</gene>
<feature type="transmembrane region" description="Helical" evidence="5">
    <location>
        <begin position="137"/>
        <end position="156"/>
    </location>
</feature>
<proteinExistence type="predicted"/>
<dbReference type="GO" id="GO:0005886">
    <property type="term" value="C:plasma membrane"/>
    <property type="evidence" value="ECO:0007669"/>
    <property type="project" value="TreeGrafter"/>
</dbReference>
<comment type="caution">
    <text evidence="6">The sequence shown here is derived from an EMBL/GenBank/DDBJ whole genome shotgun (WGS) entry which is preliminary data.</text>
</comment>
<evidence type="ECO:0000313" key="7">
    <source>
        <dbReference type="Proteomes" id="UP000238937"/>
    </source>
</evidence>
<evidence type="ECO:0000256" key="5">
    <source>
        <dbReference type="SAM" id="Phobius"/>
    </source>
</evidence>
<organism evidence="6 7">
    <name type="scientific">Chamaesiphon polymorphus CCALA 037</name>
    <dbReference type="NCBI Taxonomy" id="2107692"/>
    <lineage>
        <taxon>Bacteria</taxon>
        <taxon>Bacillati</taxon>
        <taxon>Cyanobacteriota</taxon>
        <taxon>Cyanophyceae</taxon>
        <taxon>Gomontiellales</taxon>
        <taxon>Chamaesiphonaceae</taxon>
        <taxon>Chamaesiphon</taxon>
    </lineage>
</organism>
<reference evidence="6 7" key="1">
    <citation type="submission" date="2018-03" db="EMBL/GenBank/DDBJ databases">
        <title>The ancient ancestry and fast evolution of plastids.</title>
        <authorList>
            <person name="Moore K.R."/>
            <person name="Magnabosco C."/>
            <person name="Momper L."/>
            <person name="Gold D.A."/>
            <person name="Bosak T."/>
            <person name="Fournier G.P."/>
        </authorList>
    </citation>
    <scope>NUCLEOTIDE SEQUENCE [LARGE SCALE GENOMIC DNA]</scope>
    <source>
        <strain evidence="6 7">CCALA 037</strain>
    </source>
</reference>
<dbReference type="Proteomes" id="UP000238937">
    <property type="component" value="Unassembled WGS sequence"/>
</dbReference>
<dbReference type="OrthoDB" id="506777at2"/>
<keyword evidence="7" id="KW-1185">Reference proteome</keyword>
<feature type="transmembrane region" description="Helical" evidence="5">
    <location>
        <begin position="29"/>
        <end position="60"/>
    </location>
</feature>
<dbReference type="EMBL" id="PVWO01000688">
    <property type="protein sequence ID" value="PSB40497.1"/>
    <property type="molecule type" value="Genomic_DNA"/>
</dbReference>
<feature type="transmembrane region" description="Helical" evidence="5">
    <location>
        <begin position="275"/>
        <end position="291"/>
    </location>
</feature>
<dbReference type="InterPro" id="IPR003339">
    <property type="entry name" value="ABC/ECF_trnsptr_transmembrane"/>
</dbReference>
<protein>
    <recommendedName>
        <fullName evidence="8">Energy-coupling factor transporter transmembrane protein EcfT</fullName>
    </recommendedName>
</protein>
<feature type="transmembrane region" description="Helical" evidence="5">
    <location>
        <begin position="177"/>
        <end position="199"/>
    </location>
</feature>
<evidence type="ECO:0000256" key="4">
    <source>
        <dbReference type="ARBA" id="ARBA00023136"/>
    </source>
</evidence>
<dbReference type="PANTHER" id="PTHR33514:SF13">
    <property type="entry name" value="PROTEIN ABCI12, CHLOROPLASTIC"/>
    <property type="match status" value="1"/>
</dbReference>
<comment type="subcellular location">
    <subcellularLocation>
        <location evidence="1">Membrane</location>
        <topology evidence="1">Multi-pass membrane protein</topology>
    </subcellularLocation>
</comment>
<sequence length="296" mass="33431">MDLLRSLPIGLYLEQPVTWLHRLDPRVKLGWLLSFLLAPVLASASWKLILVALLILISMLARIPWRALKQQMGWLLLIGSIIFVVGIFAPDSINVTHQLRSPPDAAVEFPQPYQYVVFKIDSGFIHLKVTKKSIDNAIYASTLIFTSVYSVTVYLLTTSPEEVTTGLDNLMAPLRRYNVPVTEITLTLTLALRFIPLVLEEIQNLVRSVYTRAIDWQKLGLKNSAKVWLTVAEKAIENLLVRAEQIAIAMQARGFTTPNTHHVEWHQLKLGTTDFFAIAILFIFWAARIVIGGQYA</sequence>